<evidence type="ECO:0000313" key="7">
    <source>
        <dbReference type="Proteomes" id="UP001241926"/>
    </source>
</evidence>
<dbReference type="PANTHER" id="PTHR36974:SF1">
    <property type="entry name" value="DOXX FAMILY MEMBRANE PROTEIN"/>
    <property type="match status" value="1"/>
</dbReference>
<keyword evidence="7" id="KW-1185">Reference proteome</keyword>
<feature type="transmembrane region" description="Helical" evidence="5">
    <location>
        <begin position="124"/>
        <end position="146"/>
    </location>
</feature>
<evidence type="ECO:0000313" key="6">
    <source>
        <dbReference type="EMBL" id="MDL2076368.1"/>
    </source>
</evidence>
<protein>
    <submittedName>
        <fullName evidence="6">DoxX family membrane protein</fullName>
    </submittedName>
</protein>
<keyword evidence="2 5" id="KW-0812">Transmembrane</keyword>
<dbReference type="InterPro" id="IPR032808">
    <property type="entry name" value="DoxX"/>
</dbReference>
<feature type="transmembrane region" description="Helical" evidence="5">
    <location>
        <begin position="92"/>
        <end position="112"/>
    </location>
</feature>
<evidence type="ECO:0000256" key="2">
    <source>
        <dbReference type="ARBA" id="ARBA00022692"/>
    </source>
</evidence>
<evidence type="ECO:0000256" key="5">
    <source>
        <dbReference type="SAM" id="Phobius"/>
    </source>
</evidence>
<organism evidence="6 7">
    <name type="scientific">Streptomyces fuscus</name>
    <dbReference type="NCBI Taxonomy" id="3048495"/>
    <lineage>
        <taxon>Bacteria</taxon>
        <taxon>Bacillati</taxon>
        <taxon>Actinomycetota</taxon>
        <taxon>Actinomycetes</taxon>
        <taxon>Kitasatosporales</taxon>
        <taxon>Streptomycetaceae</taxon>
        <taxon>Streptomyces</taxon>
    </lineage>
</organism>
<dbReference type="RefSeq" id="WP_093718838.1">
    <property type="nucleotide sequence ID" value="NZ_JASJUS010000005.1"/>
</dbReference>
<dbReference type="PANTHER" id="PTHR36974">
    <property type="entry name" value="MEMBRANE PROTEIN-RELATED"/>
    <property type="match status" value="1"/>
</dbReference>
<dbReference type="Proteomes" id="UP001241926">
    <property type="component" value="Unassembled WGS sequence"/>
</dbReference>
<reference evidence="6 7" key="1">
    <citation type="submission" date="2023-05" db="EMBL/GenBank/DDBJ databases">
        <title>Streptomyces fuscus sp. nov., a brown-black pigment producing actinomyces isolated from dry sand of Sea duck farm.</title>
        <authorList>
            <person name="Xie J."/>
            <person name="Shen N."/>
        </authorList>
    </citation>
    <scope>NUCLEOTIDE SEQUENCE [LARGE SCALE GENOMIC DNA]</scope>
    <source>
        <strain evidence="6 7">GXMU-J15</strain>
    </source>
</reference>
<sequence>MAPLVILVAVTLALLTAGALGVQRLRPWPVAVRGGLAAMFTATGISHFVGMRDVLISMVPPEVPAPGFWVTATGVLELAGAAGLLWNRTAVWAAGCLSALLVALFPANVYAARNHVLTAWDDQLWPRTVMQILFLAATLGVVVHHLKHRARV</sequence>
<proteinExistence type="predicted"/>
<gene>
    <name evidence="6" type="ORF">QNN03_07945</name>
</gene>
<dbReference type="Pfam" id="PF07681">
    <property type="entry name" value="DoxX"/>
    <property type="match status" value="1"/>
</dbReference>
<feature type="transmembrane region" description="Helical" evidence="5">
    <location>
        <begin position="67"/>
        <end position="86"/>
    </location>
</feature>
<feature type="transmembrane region" description="Helical" evidence="5">
    <location>
        <begin position="35"/>
        <end position="55"/>
    </location>
</feature>
<keyword evidence="4 5" id="KW-0472">Membrane</keyword>
<evidence type="ECO:0000256" key="4">
    <source>
        <dbReference type="ARBA" id="ARBA00023136"/>
    </source>
</evidence>
<dbReference type="EMBL" id="JASJUS010000005">
    <property type="protein sequence ID" value="MDL2076368.1"/>
    <property type="molecule type" value="Genomic_DNA"/>
</dbReference>
<accession>A0ABT7IUV8</accession>
<comment type="subcellular location">
    <subcellularLocation>
        <location evidence="1">Membrane</location>
        <topology evidence="1">Multi-pass membrane protein</topology>
    </subcellularLocation>
</comment>
<evidence type="ECO:0000256" key="3">
    <source>
        <dbReference type="ARBA" id="ARBA00022989"/>
    </source>
</evidence>
<comment type="caution">
    <text evidence="6">The sequence shown here is derived from an EMBL/GenBank/DDBJ whole genome shotgun (WGS) entry which is preliminary data.</text>
</comment>
<evidence type="ECO:0000256" key="1">
    <source>
        <dbReference type="ARBA" id="ARBA00004141"/>
    </source>
</evidence>
<keyword evidence="3 5" id="KW-1133">Transmembrane helix</keyword>
<name>A0ABT7IUV8_9ACTN</name>